<evidence type="ECO:0000313" key="1">
    <source>
        <dbReference type="EMBL" id="MQN82591.1"/>
    </source>
</evidence>
<dbReference type="GO" id="GO:0031146">
    <property type="term" value="P:SCF-dependent proteasomal ubiquitin-dependent protein catabolic process"/>
    <property type="evidence" value="ECO:0007669"/>
    <property type="project" value="TreeGrafter"/>
</dbReference>
<dbReference type="PANTHER" id="PTHR13318">
    <property type="entry name" value="PARTNER OF PAIRED, ISOFORM B-RELATED"/>
    <property type="match status" value="1"/>
</dbReference>
<accession>A0AA90ZVI2</accession>
<dbReference type="InterPro" id="IPR011889">
    <property type="entry name" value="Liste_lipo_26"/>
</dbReference>
<dbReference type="NCBIfam" id="TIGR02167">
    <property type="entry name" value="Liste_lipo_26"/>
    <property type="match status" value="9"/>
</dbReference>
<evidence type="ECO:0000313" key="2">
    <source>
        <dbReference type="Proteomes" id="UP000421408"/>
    </source>
</evidence>
<dbReference type="SUPFAM" id="SSF52058">
    <property type="entry name" value="L domain-like"/>
    <property type="match status" value="1"/>
</dbReference>
<dbReference type="InterPro" id="IPR032675">
    <property type="entry name" value="LRR_dom_sf"/>
</dbReference>
<reference evidence="2" key="1">
    <citation type="submission" date="2019-09" db="EMBL/GenBank/DDBJ databases">
        <title>Distinct polysaccharide growth profiles of human intestinal Prevotella copri isolates.</title>
        <authorList>
            <person name="Fehlner-Peach H."/>
            <person name="Magnabosco C."/>
            <person name="Raghavan V."/>
            <person name="Scher J.U."/>
            <person name="Tett A."/>
            <person name="Cox L.M."/>
            <person name="Gottsegen C."/>
            <person name="Watters A."/>
            <person name="Wiltshire- Gordon J.D."/>
            <person name="Segata N."/>
            <person name="Bonneau R."/>
            <person name="Littman D.R."/>
        </authorList>
    </citation>
    <scope>NUCLEOTIDE SEQUENCE [LARGE SCALE GENOMIC DNA]</scope>
    <source>
        <strain evidence="2">iAA108</strain>
    </source>
</reference>
<protein>
    <submittedName>
        <fullName evidence="1">BspA family leucine-rich repeat surface protein</fullName>
    </submittedName>
</protein>
<gene>
    <name evidence="1" type="ORF">F7D74_00985</name>
</gene>
<comment type="caution">
    <text evidence="1">The sequence shown here is derived from an EMBL/GenBank/DDBJ whole genome shotgun (WGS) entry which is preliminary data.</text>
</comment>
<proteinExistence type="predicted"/>
<organism evidence="1 2">
    <name type="scientific">Segatella copri</name>
    <dbReference type="NCBI Taxonomy" id="165179"/>
    <lineage>
        <taxon>Bacteria</taxon>
        <taxon>Pseudomonadati</taxon>
        <taxon>Bacteroidota</taxon>
        <taxon>Bacteroidia</taxon>
        <taxon>Bacteroidales</taxon>
        <taxon>Prevotellaceae</taxon>
        <taxon>Segatella</taxon>
    </lineage>
</organism>
<sequence>MKKNTNQFNGSHADRINNGGGRFRRIALFPLMLLTLLLLPTRMMAQTDYDNTVTFTALAGNPQGFTNETYEKLFDGKKTEGDFSKWCCKFSGSANVIFAASKAGVPVGYTITTGNDNFTSKGRNPMSWKLYGNNVGKDGEWTLIQEVNNDTKLQDVNYTSYDFTCGGGKSYKYFKWEISAIHSGDVLQVGEFELKLQTCTHTNADGSSALGDPIETVETTCTELGYTTYKCSICHSIVKKYKTDELKKHTLTYHEAKDGVKEHWQCDVCHKYFSDADATQEVSYASLLYPAYAVFEGSTGTLTFKCSPSKPEGAYDLNRDWKAISRNIKKVVFDASFANARPTSCYMWFYGCFYLTTIEGIEYFNTENVTNMRYMFGGCRSLKSLDLTNFNTENVTDMYYMFYNCTSLESLDLTNFNTAKVTNMTDMFRKCSALKTIYASDKFVTDQVTEGSDMFYHCFNLKDYSSSKEDHTYANCGPTGYFTYGSGYAMFDDATGTLTFSYKGFKPEGAYELNEGGNTPEWISKNSYVKKVVFDASFAKARPTSCYYWFRGCDMLTQIEGIEHLNTEEVTDMSWMFMDCRGLTSLDVSHFNTQKVTNMEHMFNRCRGLTSLDVSSFNTENVTNMTCIFLGCSGLTSLDVSHFNTKKVTDMSCMFYECGKLTSLDVSHFNTGNVTDMSFMFFNCSALTLLDLTNFNTAKVVDMGGMLIDCSALTTIYVSDKFVTTNITERGSMFYGCTSLKGAIAYDENKFDDTYANYETGYFSKLVGMNGNEKIGASGETLTAASLALADDKDFVAYEPFTATTATYNREMKAGTTWATLCLPYEVSLTGQKFRAFSLLSANEGSIELKEVETSIAAGTPVIIKMNNGETTLSFSEANKEIAQKVVSADGSYQLQGLYTKKVFDKDADNNCYIVKGDKLMNPTKLLENTSTTQVGSKPFRAYMVDNSTAPAAGAKMFSIGFDDSTTAIDSLNTIADDNAIYYDLQGNRLNAPQKGINIVKRGNKTMKVIIK</sequence>
<name>A0AA90ZVI2_9BACT</name>
<dbReference type="EMBL" id="VZCC01000006">
    <property type="protein sequence ID" value="MQN82591.1"/>
    <property type="molecule type" value="Genomic_DNA"/>
</dbReference>
<dbReference type="InterPro" id="IPR005046">
    <property type="entry name" value="DUF285"/>
</dbReference>
<dbReference type="AlphaFoldDB" id="A0AA90ZVI2"/>
<dbReference type="GO" id="GO:0019005">
    <property type="term" value="C:SCF ubiquitin ligase complex"/>
    <property type="evidence" value="ECO:0007669"/>
    <property type="project" value="TreeGrafter"/>
</dbReference>
<dbReference type="RefSeq" id="WP_153118012.1">
    <property type="nucleotide sequence ID" value="NZ_VZCC01000006.1"/>
</dbReference>
<dbReference type="Gene3D" id="3.80.10.10">
    <property type="entry name" value="Ribonuclease Inhibitor"/>
    <property type="match status" value="2"/>
</dbReference>
<dbReference type="Pfam" id="PF03382">
    <property type="entry name" value="DUF285"/>
    <property type="match status" value="2"/>
</dbReference>
<dbReference type="Proteomes" id="UP000421408">
    <property type="component" value="Unassembled WGS sequence"/>
</dbReference>